<name>A0A1F2WH57_9ACTN</name>
<accession>A0A1F2WH57</accession>
<evidence type="ECO:0000313" key="2">
    <source>
        <dbReference type="EMBL" id="OFW56192.1"/>
    </source>
</evidence>
<evidence type="ECO:0000313" key="3">
    <source>
        <dbReference type="Proteomes" id="UP000177876"/>
    </source>
</evidence>
<gene>
    <name evidence="2" type="ORF">A2Y75_02990</name>
</gene>
<reference evidence="2 3" key="1">
    <citation type="journal article" date="2016" name="Nat. Commun.">
        <title>Thousands of microbial genomes shed light on interconnected biogeochemical processes in an aquifer system.</title>
        <authorList>
            <person name="Anantharaman K."/>
            <person name="Brown C.T."/>
            <person name="Hug L.A."/>
            <person name="Sharon I."/>
            <person name="Castelle C.J."/>
            <person name="Probst A.J."/>
            <person name="Thomas B.C."/>
            <person name="Singh A."/>
            <person name="Wilkins M.J."/>
            <person name="Karaoz U."/>
            <person name="Brodie E.L."/>
            <person name="Williams K.H."/>
            <person name="Hubbard S.S."/>
            <person name="Banfield J.F."/>
        </authorList>
    </citation>
    <scope>NUCLEOTIDE SEQUENCE [LARGE SCALE GENOMIC DNA]</scope>
</reference>
<dbReference type="EMBL" id="MELK01000048">
    <property type="protein sequence ID" value="OFW56192.1"/>
    <property type="molecule type" value="Genomic_DNA"/>
</dbReference>
<organism evidence="2 3">
    <name type="scientific">Candidatus Solincola sediminis</name>
    <dbReference type="NCBI Taxonomy" id="1797199"/>
    <lineage>
        <taxon>Bacteria</taxon>
        <taxon>Bacillati</taxon>
        <taxon>Actinomycetota</taxon>
        <taxon>Candidatus Geothermincolia</taxon>
        <taxon>Candidatus Geothermincolales</taxon>
        <taxon>Candidatus Geothermincolaceae</taxon>
        <taxon>Candidatus Solincola</taxon>
    </lineage>
</organism>
<feature type="domain" description="Cytochrome b5 heme-binding" evidence="1">
    <location>
        <begin position="2"/>
        <end position="78"/>
    </location>
</feature>
<protein>
    <recommendedName>
        <fullName evidence="1">Cytochrome b5 heme-binding domain-containing protein</fullName>
    </recommendedName>
</protein>
<dbReference type="InterPro" id="IPR036400">
    <property type="entry name" value="Cyt_B5-like_heme/steroid_sf"/>
</dbReference>
<dbReference type="Pfam" id="PF00173">
    <property type="entry name" value="Cyt-b5"/>
    <property type="match status" value="1"/>
</dbReference>
<dbReference type="Proteomes" id="UP000177876">
    <property type="component" value="Unassembled WGS sequence"/>
</dbReference>
<dbReference type="InterPro" id="IPR001199">
    <property type="entry name" value="Cyt_B5-like_heme/steroid-bd"/>
</dbReference>
<dbReference type="Gene3D" id="3.10.120.10">
    <property type="entry name" value="Cytochrome b5-like heme/steroid binding domain"/>
    <property type="match status" value="1"/>
</dbReference>
<evidence type="ECO:0000259" key="1">
    <source>
        <dbReference type="SMART" id="SM01117"/>
    </source>
</evidence>
<sequence length="79" mass="8427">MFTLQELAKYDGKDGRPAYVAVDGVVYNVTGSSRWAEGDHAPCPLDAMAGRDLSQEIKSAPANMREKLAGFPVVGALSQ</sequence>
<dbReference type="STRING" id="1797197.A2Y75_02990"/>
<comment type="caution">
    <text evidence="2">The sequence shown here is derived from an EMBL/GenBank/DDBJ whole genome shotgun (WGS) entry which is preliminary data.</text>
</comment>
<dbReference type="AlphaFoldDB" id="A0A1F2WH57"/>
<dbReference type="SMART" id="SM01117">
    <property type="entry name" value="Cyt-b5"/>
    <property type="match status" value="1"/>
</dbReference>
<dbReference type="SUPFAM" id="SSF55856">
    <property type="entry name" value="Cytochrome b5-like heme/steroid binding domain"/>
    <property type="match status" value="1"/>
</dbReference>
<proteinExistence type="predicted"/>